<dbReference type="eggNOG" id="ENOG502TMU2">
    <property type="taxonomic scope" value="Eukaryota"/>
</dbReference>
<protein>
    <submittedName>
        <fullName evidence="1">Uncharacterized protein</fullName>
    </submittedName>
</protein>
<dbReference type="GeneID" id="13440604"/>
<proteinExistence type="predicted"/>
<reference evidence="1" key="2">
    <citation type="submission" date="2011-03" db="EMBL/GenBank/DDBJ databases">
        <title>Comparative genomics and transcriptomics of Neospora caninum and Toxoplasma gondii.</title>
        <authorList>
            <person name="Reid A.J."/>
            <person name="Sohal A."/>
            <person name="Harris D."/>
            <person name="Quail M."/>
            <person name="Sanders M."/>
            <person name="Berriman M."/>
            <person name="Wastling J.M."/>
            <person name="Pain A."/>
        </authorList>
    </citation>
    <scope>NUCLEOTIDE SEQUENCE</scope>
    <source>
        <strain evidence="1">Liverpool</strain>
    </source>
</reference>
<keyword evidence="3" id="KW-1185">Reference proteome</keyword>
<reference evidence="1" key="1">
    <citation type="submission" date="2011-02" db="EMBL/GenBank/DDBJ databases">
        <authorList>
            <person name="Aslett M."/>
        </authorList>
    </citation>
    <scope>NUCLEOTIDE SEQUENCE</scope>
    <source>
        <strain evidence="1">Liverpool</strain>
    </source>
</reference>
<name>F0V7M2_NEOCL</name>
<dbReference type="OMA" id="SMIFFEY"/>
<dbReference type="VEuPathDB" id="ToxoDB:NCLIV_002010"/>
<dbReference type="AlphaFoldDB" id="F0V7M2"/>
<organism evidence="1 3">
    <name type="scientific">Neospora caninum (strain Liverpool)</name>
    <dbReference type="NCBI Taxonomy" id="572307"/>
    <lineage>
        <taxon>Eukaryota</taxon>
        <taxon>Sar</taxon>
        <taxon>Alveolata</taxon>
        <taxon>Apicomplexa</taxon>
        <taxon>Conoidasida</taxon>
        <taxon>Coccidia</taxon>
        <taxon>Eucoccidiorida</taxon>
        <taxon>Eimeriorina</taxon>
        <taxon>Sarcocystidae</taxon>
        <taxon>Neospora</taxon>
    </lineage>
</organism>
<accession>F0V7M2</accession>
<dbReference type="EMBL" id="LN714474">
    <property type="protein sequence ID" value="CEL64298.1"/>
    <property type="molecule type" value="Genomic_DNA"/>
</dbReference>
<evidence type="ECO:0000313" key="2">
    <source>
        <dbReference type="EMBL" id="CEL64298.1"/>
    </source>
</evidence>
<reference evidence="2" key="4">
    <citation type="journal article" date="2015" name="PLoS ONE">
        <title>Comprehensive Evaluation of Toxoplasma gondii VEG and Neospora caninum LIV Genomes with Tachyzoite Stage Transcriptome and Proteome Defines Novel Transcript Features.</title>
        <authorList>
            <person name="Ramaprasad A."/>
            <person name="Mourier T."/>
            <person name="Naeem R."/>
            <person name="Malas T.B."/>
            <person name="Moussa E."/>
            <person name="Panigrahi A."/>
            <person name="Vermont S.J."/>
            <person name="Otto T.D."/>
            <person name="Wastling J."/>
            <person name="Pain A."/>
        </authorList>
    </citation>
    <scope>NUCLEOTIDE SEQUENCE</scope>
    <source>
        <strain evidence="2">Liverpool</strain>
    </source>
</reference>
<dbReference type="EMBL" id="FR823380">
    <property type="protein sequence ID" value="CBZ49713.1"/>
    <property type="molecule type" value="Genomic_DNA"/>
</dbReference>
<dbReference type="OrthoDB" id="10340620at2759"/>
<evidence type="ECO:0000313" key="3">
    <source>
        <dbReference type="Proteomes" id="UP000007494"/>
    </source>
</evidence>
<dbReference type="RefSeq" id="XP_003879748.1">
    <property type="nucleotide sequence ID" value="XM_003879699.1"/>
</dbReference>
<reference evidence="3" key="3">
    <citation type="journal article" date="2012" name="PLoS Pathog.">
        <title>Comparative genomics of the apicomplexan parasites Toxoplasma gondii and Neospora caninum: Coccidia differing in host range and transmission strategy.</title>
        <authorList>
            <person name="Reid A.J."/>
            <person name="Vermont S.J."/>
            <person name="Cotton J.A."/>
            <person name="Harris D."/>
            <person name="Hill-Cawthorne G.A."/>
            <person name="Konen-Waisman S."/>
            <person name="Latham S.M."/>
            <person name="Mourier T."/>
            <person name="Norton R."/>
            <person name="Quail M.A."/>
            <person name="Sanders M."/>
            <person name="Shanmugam D."/>
            <person name="Sohal A."/>
            <person name="Wasmuth J.D."/>
            <person name="Brunk B."/>
            <person name="Grigg M.E."/>
            <person name="Howard J.C."/>
            <person name="Parkinson J."/>
            <person name="Roos D.S."/>
            <person name="Trees A.J."/>
            <person name="Berriman M."/>
            <person name="Pain A."/>
            <person name="Wastling J.M."/>
        </authorList>
    </citation>
    <scope>NUCLEOTIDE SEQUENCE [LARGE SCALE GENOMIC DNA]</scope>
    <source>
        <strain evidence="3">Liverpool</strain>
    </source>
</reference>
<dbReference type="Proteomes" id="UP000007494">
    <property type="component" value="Chromosome Ia"/>
</dbReference>
<evidence type="ECO:0000313" key="1">
    <source>
        <dbReference type="EMBL" id="CBZ49713.1"/>
    </source>
</evidence>
<gene>
    <name evidence="2" type="ORF">BN1204_002010</name>
    <name evidence="1" type="ORF">NCLIV_002010</name>
</gene>
<sequence>MGLLNACSLASMIFFEYAMLRNVMQNSGTNEAYTNGLNDLLPAETWRQNFLDFSVSLGPASYCLLALSPLLFLQRLCLVGLRDTRAQLESMYLYRRCPNPNFCVMQERNALG</sequence>
<dbReference type="InParanoid" id="F0V7M2"/>